<protein>
    <submittedName>
        <fullName evidence="1">Uncharacterized protein</fullName>
    </submittedName>
</protein>
<evidence type="ECO:0000313" key="2">
    <source>
        <dbReference type="Proteomes" id="UP001497512"/>
    </source>
</evidence>
<name>A0ABP0TR10_9BRYO</name>
<dbReference type="EMBL" id="OZ019905">
    <property type="protein sequence ID" value="CAK9202876.1"/>
    <property type="molecule type" value="Genomic_DNA"/>
</dbReference>
<organism evidence="1 2">
    <name type="scientific">Sphagnum troendelagicum</name>
    <dbReference type="NCBI Taxonomy" id="128251"/>
    <lineage>
        <taxon>Eukaryota</taxon>
        <taxon>Viridiplantae</taxon>
        <taxon>Streptophyta</taxon>
        <taxon>Embryophyta</taxon>
        <taxon>Bryophyta</taxon>
        <taxon>Sphagnophytina</taxon>
        <taxon>Sphagnopsida</taxon>
        <taxon>Sphagnales</taxon>
        <taxon>Sphagnaceae</taxon>
        <taxon>Sphagnum</taxon>
    </lineage>
</organism>
<evidence type="ECO:0000313" key="1">
    <source>
        <dbReference type="EMBL" id="CAK9202876.1"/>
    </source>
</evidence>
<dbReference type="Proteomes" id="UP001497512">
    <property type="component" value="Chromosome 13"/>
</dbReference>
<proteinExistence type="predicted"/>
<gene>
    <name evidence="1" type="ORF">CSSPTR1EN2_LOCUS6626</name>
</gene>
<reference evidence="1" key="1">
    <citation type="submission" date="2024-02" db="EMBL/GenBank/DDBJ databases">
        <authorList>
            <consortium name="ELIXIR-Norway"/>
            <consortium name="Elixir Norway"/>
        </authorList>
    </citation>
    <scope>NUCLEOTIDE SEQUENCE</scope>
</reference>
<keyword evidence="2" id="KW-1185">Reference proteome</keyword>
<accession>A0ABP0TR10</accession>
<sequence length="83" mass="9391">MSHLLPGPTVTRFKKVERSPRTFFATDSRAPLQAPFLPLPSAFSLVSRAGTAAKDEPEDLKRTDLFKQEEEDLEEQGLCLWML</sequence>